<evidence type="ECO:0000313" key="3">
    <source>
        <dbReference type="EMBL" id="ADV81216.1"/>
    </source>
</evidence>
<evidence type="ECO:0000256" key="1">
    <source>
        <dbReference type="SAM" id="SignalP"/>
    </source>
</evidence>
<dbReference type="RefSeq" id="WP_013566949.1">
    <property type="nucleotide sequence ID" value="NC_014963.1"/>
</dbReference>
<sequence length="166" mass="17172">MKLKLLSPLILGLCLVFSPLAKADSITLESHVGNTYTYDLTLDSNFNVFILDGFSLTGLSGVTNATLSGKLDKLFDISFNSTSVLVATIAGISASFHAPYSIGTLTLTSAAKTGMVDFTILDSNGLSCGKVGGPALAATPEPGSLFLLGTGALVVMGSMKRRFLTA</sequence>
<dbReference type="EMBL" id="CP002467">
    <property type="protein sequence ID" value="ADV81216.1"/>
    <property type="molecule type" value="Genomic_DNA"/>
</dbReference>
<dbReference type="OrthoDB" id="122580at2"/>
<dbReference type="HOGENOM" id="CLU_1601889_0_0_0"/>
<feature type="chain" id="PRO_5003228917" description="Ice-binding protein C-terminal domain-containing protein" evidence="1">
    <location>
        <begin position="24"/>
        <end position="166"/>
    </location>
</feature>
<dbReference type="InterPro" id="IPR013424">
    <property type="entry name" value="Ice-binding_C"/>
</dbReference>
<dbReference type="AlphaFoldDB" id="E8V283"/>
<proteinExistence type="predicted"/>
<dbReference type="Pfam" id="PF07589">
    <property type="entry name" value="PEP-CTERM"/>
    <property type="match status" value="1"/>
</dbReference>
<name>E8V283_TERSS</name>
<organism evidence="3 4">
    <name type="scientific">Terriglobus saanensis (strain ATCC BAA-1853 / DSM 23119 / SP1PR4)</name>
    <dbReference type="NCBI Taxonomy" id="401053"/>
    <lineage>
        <taxon>Bacteria</taxon>
        <taxon>Pseudomonadati</taxon>
        <taxon>Acidobacteriota</taxon>
        <taxon>Terriglobia</taxon>
        <taxon>Terriglobales</taxon>
        <taxon>Acidobacteriaceae</taxon>
        <taxon>Terriglobus</taxon>
    </lineage>
</organism>
<reference evidence="3 4" key="1">
    <citation type="journal article" date="2012" name="Stand. Genomic Sci.">
        <title>Complete genome sequence of Terriglobus saanensis type strain SP1PR4(T), an Acidobacteria from tundra soil.</title>
        <authorList>
            <person name="Rawat S.R."/>
            <person name="Mannisto M.K."/>
            <person name="Starovoytov V."/>
            <person name="Goodwin L."/>
            <person name="Nolan M."/>
            <person name="Hauser L."/>
            <person name="Land M."/>
            <person name="Davenport K.W."/>
            <person name="Woyke T."/>
            <person name="Haggblom M.M."/>
        </authorList>
    </citation>
    <scope>NUCLEOTIDE SEQUENCE</scope>
    <source>
        <strain evidence="4">ATCC BAA-1853 / DSM 23119 / SP1PR4</strain>
    </source>
</reference>
<dbReference type="Proteomes" id="UP000006844">
    <property type="component" value="Chromosome"/>
</dbReference>
<gene>
    <name evidence="3" type="ordered locus">AciPR4_0381</name>
</gene>
<protein>
    <recommendedName>
        <fullName evidence="2">Ice-binding protein C-terminal domain-containing protein</fullName>
    </recommendedName>
</protein>
<feature type="signal peptide" evidence="1">
    <location>
        <begin position="1"/>
        <end position="23"/>
    </location>
</feature>
<keyword evidence="4" id="KW-1185">Reference proteome</keyword>
<evidence type="ECO:0000313" key="4">
    <source>
        <dbReference type="Proteomes" id="UP000006844"/>
    </source>
</evidence>
<feature type="domain" description="Ice-binding protein C-terminal" evidence="2">
    <location>
        <begin position="138"/>
        <end position="161"/>
    </location>
</feature>
<keyword evidence="1" id="KW-0732">Signal</keyword>
<evidence type="ECO:0000259" key="2">
    <source>
        <dbReference type="Pfam" id="PF07589"/>
    </source>
</evidence>
<accession>E8V283</accession>
<dbReference type="NCBIfam" id="TIGR02595">
    <property type="entry name" value="PEP_CTERM"/>
    <property type="match status" value="1"/>
</dbReference>
<dbReference type="KEGG" id="tsa:AciPR4_0381"/>